<accession>A0A1G6VQJ5</accession>
<dbReference type="GO" id="GO:0003677">
    <property type="term" value="F:DNA binding"/>
    <property type="evidence" value="ECO:0007669"/>
    <property type="project" value="UniProtKB-KW"/>
</dbReference>
<evidence type="ECO:0000259" key="2">
    <source>
        <dbReference type="PROSITE" id="PS50943"/>
    </source>
</evidence>
<dbReference type="SUPFAM" id="SSF47413">
    <property type="entry name" value="lambda repressor-like DNA-binding domains"/>
    <property type="match status" value="2"/>
</dbReference>
<dbReference type="OrthoDB" id="3504495at2"/>
<dbReference type="InterPro" id="IPR001387">
    <property type="entry name" value="Cro/C1-type_HTH"/>
</dbReference>
<dbReference type="RefSeq" id="WP_091454832.1">
    <property type="nucleotide sequence ID" value="NZ_FMZZ01000013.1"/>
</dbReference>
<evidence type="ECO:0000313" key="3">
    <source>
        <dbReference type="EMBL" id="SDD55819.1"/>
    </source>
</evidence>
<evidence type="ECO:0000256" key="1">
    <source>
        <dbReference type="ARBA" id="ARBA00023125"/>
    </source>
</evidence>
<gene>
    <name evidence="3" type="ORF">SAMN05216174_11341</name>
</gene>
<feature type="domain" description="HTH cro/C1-type" evidence="2">
    <location>
        <begin position="21"/>
        <end position="75"/>
    </location>
</feature>
<protein>
    <submittedName>
        <fullName evidence="3">Helix-turn-helix domain-containing protein</fullName>
    </submittedName>
</protein>
<reference evidence="4" key="1">
    <citation type="submission" date="2016-10" db="EMBL/GenBank/DDBJ databases">
        <authorList>
            <person name="Varghese N."/>
            <person name="Submissions S."/>
        </authorList>
    </citation>
    <scope>NUCLEOTIDE SEQUENCE [LARGE SCALE GENOMIC DNA]</scope>
    <source>
        <strain evidence="4">IBRC-M 10403</strain>
    </source>
</reference>
<dbReference type="AlphaFoldDB" id="A0A1G6VQJ5"/>
<evidence type="ECO:0000313" key="4">
    <source>
        <dbReference type="Proteomes" id="UP000199501"/>
    </source>
</evidence>
<dbReference type="Pfam" id="PF01381">
    <property type="entry name" value="HTH_3"/>
    <property type="match status" value="1"/>
</dbReference>
<dbReference type="CDD" id="cd00093">
    <property type="entry name" value="HTH_XRE"/>
    <property type="match status" value="2"/>
</dbReference>
<dbReference type="Pfam" id="PF13560">
    <property type="entry name" value="HTH_31"/>
    <property type="match status" value="1"/>
</dbReference>
<dbReference type="PANTHER" id="PTHR46558:SF11">
    <property type="entry name" value="HTH-TYPE TRANSCRIPTIONAL REGULATOR XRE"/>
    <property type="match status" value="1"/>
</dbReference>
<proteinExistence type="predicted"/>
<dbReference type="STRING" id="1271860.SAMN05216174_11341"/>
<dbReference type="Gene3D" id="1.10.260.40">
    <property type="entry name" value="lambda repressor-like DNA-binding domains"/>
    <property type="match status" value="2"/>
</dbReference>
<sequence length="521" mass="57167">MDDLRGDNEEKREAAREINSLADARGRAGLSQEQLAELVKVGNNSVSRWERGTQDPAPWMRPRLARALNISLDELGDILDEMEQVAKTEMGEAAVLLYKEVKRLRKEAGLSQPELASRVGYTRQYVSLAERPNKNLPSLDLICALDEALSAGGRLTSLRERAKEERRGRRIEATWKAPLPVHPISDRRRHHSPASSVAPAAVPAIMELRDALTDYGFDGARASEPMEIRDLKRDLKFTFDSYQQSRFTIAASRVCALLSDARTLAREQDADSGEVHAVLALSYQAAASVLIKYGEPDLAWIASERGMNAAVKAGDLTVHGSLMRSVAFSMLATGRFESAMRLVESGARFLEQDIGTNRTILSVYGMLFLAGAMAAARFGDAGKTAEYLEEADSMAWRLGHDANDLWTAFGPTNVAIHRVNTAAELGDMDAVLSSTVPVLASSIPVERKVRYLLDVARAHALTGNRNEALTTVIKAERMAPEQVRQHHLTEKVVTAMVEGSPGKPSVELEKLSQRLNLAVAF</sequence>
<dbReference type="EMBL" id="FMZZ01000013">
    <property type="protein sequence ID" value="SDD55819.1"/>
    <property type="molecule type" value="Genomic_DNA"/>
</dbReference>
<dbReference type="Proteomes" id="UP000199501">
    <property type="component" value="Unassembled WGS sequence"/>
</dbReference>
<dbReference type="SMART" id="SM00530">
    <property type="entry name" value="HTH_XRE"/>
    <property type="match status" value="2"/>
</dbReference>
<dbReference type="PANTHER" id="PTHR46558">
    <property type="entry name" value="TRACRIPTIONAL REGULATORY PROTEIN-RELATED-RELATED"/>
    <property type="match status" value="1"/>
</dbReference>
<keyword evidence="1" id="KW-0238">DNA-binding</keyword>
<dbReference type="InterPro" id="IPR010982">
    <property type="entry name" value="Lambda_DNA-bd_dom_sf"/>
</dbReference>
<keyword evidence="4" id="KW-1185">Reference proteome</keyword>
<dbReference type="PROSITE" id="PS50943">
    <property type="entry name" value="HTH_CROC1"/>
    <property type="match status" value="2"/>
</dbReference>
<feature type="domain" description="HTH cro/C1-type" evidence="2">
    <location>
        <begin position="101"/>
        <end position="149"/>
    </location>
</feature>
<organism evidence="3 4">
    <name type="scientific">Actinokineospora iranica</name>
    <dbReference type="NCBI Taxonomy" id="1271860"/>
    <lineage>
        <taxon>Bacteria</taxon>
        <taxon>Bacillati</taxon>
        <taxon>Actinomycetota</taxon>
        <taxon>Actinomycetes</taxon>
        <taxon>Pseudonocardiales</taxon>
        <taxon>Pseudonocardiaceae</taxon>
        <taxon>Actinokineospora</taxon>
    </lineage>
</organism>
<name>A0A1G6VQJ5_9PSEU</name>